<comment type="caution">
    <text evidence="2">The sequence shown here is derived from an EMBL/GenBank/DDBJ whole genome shotgun (WGS) entry which is preliminary data.</text>
</comment>
<reference evidence="2 3" key="1">
    <citation type="journal article" date="2023" name="Hortic Res">
        <title>Pangenome of water caltrop reveals structural variations and asymmetric subgenome divergence after allopolyploidization.</title>
        <authorList>
            <person name="Zhang X."/>
            <person name="Chen Y."/>
            <person name="Wang L."/>
            <person name="Yuan Y."/>
            <person name="Fang M."/>
            <person name="Shi L."/>
            <person name="Lu R."/>
            <person name="Comes H.P."/>
            <person name="Ma Y."/>
            <person name="Chen Y."/>
            <person name="Huang G."/>
            <person name="Zhou Y."/>
            <person name="Zheng Z."/>
            <person name="Qiu Y."/>
        </authorList>
    </citation>
    <scope>NUCLEOTIDE SEQUENCE [LARGE SCALE GENOMIC DNA]</scope>
    <source>
        <tissue evidence="2">Roots</tissue>
    </source>
</reference>
<sequence length="355" mass="38010">MMNESNQVINAEALSIVPAKRRRGRPRKYQSTDDPNSFPDGGDEFHGSSGYGGSNGSVTGQAVSGFLEGEFDGGYLLTVRVCNSDTLLRGVVFKPGRFVPVAEDNDVAPNVHMIKRNETSLQSEQHCVRSHGGSHSRHRERNGVAYPSAGLVGLKSQVMSPVPIQAVCPADSRGNMAPLLVQPVSSANDGASAGKLDPLHLAPTLSEETQPVALQVVHPVAQPTPWEEQVHESTLLLNQQSKDALEEVETRPVISPPIRFSENLETQLLGGSGTSPQAAADTDTDNSEAVIKSGRAPGGRVGAGEQPTMFIESFHTIQPNLVNLANSENERTGRMTELLQAVQENAMKSQMPEPL</sequence>
<evidence type="ECO:0000256" key="1">
    <source>
        <dbReference type="SAM" id="MobiDB-lite"/>
    </source>
</evidence>
<feature type="region of interest" description="Disordered" evidence="1">
    <location>
        <begin position="120"/>
        <end position="141"/>
    </location>
</feature>
<keyword evidence="3" id="KW-1185">Reference proteome</keyword>
<evidence type="ECO:0008006" key="4">
    <source>
        <dbReference type="Google" id="ProtNLM"/>
    </source>
</evidence>
<gene>
    <name evidence="2" type="ORF">SAY87_012116</name>
</gene>
<proteinExistence type="predicted"/>
<dbReference type="AlphaFoldDB" id="A0AAN7GPU4"/>
<accession>A0AAN7GPU4</accession>
<protein>
    <recommendedName>
        <fullName evidence="4">AT hook motif-containing protein</fullName>
    </recommendedName>
</protein>
<evidence type="ECO:0000313" key="2">
    <source>
        <dbReference type="EMBL" id="KAK4745804.1"/>
    </source>
</evidence>
<feature type="region of interest" description="Disordered" evidence="1">
    <location>
        <begin position="269"/>
        <end position="304"/>
    </location>
</feature>
<dbReference type="PANTHER" id="PTHR34682:SF1">
    <property type="entry name" value="PROTEIN METABOLIC NETWORK MODULATOR 1"/>
    <property type="match status" value="1"/>
</dbReference>
<evidence type="ECO:0000313" key="3">
    <source>
        <dbReference type="Proteomes" id="UP001345219"/>
    </source>
</evidence>
<name>A0AAN7GPU4_9MYRT</name>
<dbReference type="PANTHER" id="PTHR34682">
    <property type="entry name" value="AT HOOK MOTIF-CONTAINING PROTEIN"/>
    <property type="match status" value="1"/>
</dbReference>
<dbReference type="Proteomes" id="UP001345219">
    <property type="component" value="Chromosome 10"/>
</dbReference>
<organism evidence="2 3">
    <name type="scientific">Trapa incisa</name>
    <dbReference type="NCBI Taxonomy" id="236973"/>
    <lineage>
        <taxon>Eukaryota</taxon>
        <taxon>Viridiplantae</taxon>
        <taxon>Streptophyta</taxon>
        <taxon>Embryophyta</taxon>
        <taxon>Tracheophyta</taxon>
        <taxon>Spermatophyta</taxon>
        <taxon>Magnoliopsida</taxon>
        <taxon>eudicotyledons</taxon>
        <taxon>Gunneridae</taxon>
        <taxon>Pentapetalae</taxon>
        <taxon>rosids</taxon>
        <taxon>malvids</taxon>
        <taxon>Myrtales</taxon>
        <taxon>Lythraceae</taxon>
        <taxon>Trapa</taxon>
    </lineage>
</organism>
<feature type="region of interest" description="Disordered" evidence="1">
    <location>
        <begin position="20"/>
        <end position="53"/>
    </location>
</feature>
<dbReference type="EMBL" id="JAXIOK010000021">
    <property type="protein sequence ID" value="KAK4745804.1"/>
    <property type="molecule type" value="Genomic_DNA"/>
</dbReference>
<dbReference type="InterPro" id="IPR045881">
    <property type="entry name" value="MNM1-like"/>
</dbReference>
<feature type="compositionally biased region" description="Basic residues" evidence="1">
    <location>
        <begin position="128"/>
        <end position="140"/>
    </location>
</feature>